<feature type="domain" description="Glycosyl hydrolase family 32 N-terminal" evidence="5">
    <location>
        <begin position="51"/>
        <end position="353"/>
    </location>
</feature>
<dbReference type="AlphaFoldDB" id="A0A0H3J1B7"/>
<reference evidence="7 10" key="1">
    <citation type="journal article" date="2015" name="Genome Announc.">
        <title>Complete Genome Sequence of the Nitrogen-Fixing and Solvent-Producing Clostridium pasteurianum DSM 525.</title>
        <authorList>
            <person name="Poehlein A."/>
            <person name="Grosse-Honebrink A."/>
            <person name="Zhang Y."/>
            <person name="Minton N.P."/>
            <person name="Daniel R."/>
        </authorList>
    </citation>
    <scope>NUCLEOTIDE SEQUENCE [LARGE SCALE GENOMIC DNA]</scope>
    <source>
        <strain evidence="7">DSM 525</strain>
        <strain evidence="10">DSM 525 / ATCC 6013</strain>
    </source>
</reference>
<dbReference type="Proteomes" id="UP000028042">
    <property type="component" value="Unassembled WGS sequence"/>
</dbReference>
<keyword evidence="2 4" id="KW-0378">Hydrolase</keyword>
<protein>
    <submittedName>
        <fullName evidence="8">2,6-beta-fructan 6-levanbiohydrolase</fullName>
    </submittedName>
    <submittedName>
        <fullName evidence="7">Levanbiose-producing levanase</fullName>
        <ecNumber evidence="7 8">3.2.1.64</ecNumber>
    </submittedName>
</protein>
<evidence type="ECO:0000256" key="4">
    <source>
        <dbReference type="RuleBase" id="RU362110"/>
    </source>
</evidence>
<dbReference type="SMART" id="SM00640">
    <property type="entry name" value="Glyco_32"/>
    <property type="match status" value="1"/>
</dbReference>
<dbReference type="KEGG" id="cpae:CPAST_c04120"/>
<dbReference type="Gene3D" id="2.115.10.20">
    <property type="entry name" value="Glycosyl hydrolase domain, family 43"/>
    <property type="match status" value="1"/>
</dbReference>
<dbReference type="PATRIC" id="fig|1262449.3.peg.304"/>
<proteinExistence type="inferred from homology"/>
<dbReference type="Pfam" id="PF00251">
    <property type="entry name" value="Glyco_hydro_32N"/>
    <property type="match status" value="1"/>
</dbReference>
<keyword evidence="10" id="KW-1185">Reference proteome</keyword>
<dbReference type="RefSeq" id="WP_003441113.1">
    <property type="nucleotide sequence ID" value="NZ_ANZB01000001.1"/>
</dbReference>
<dbReference type="GO" id="GO:0033912">
    <property type="term" value="F:2,6-beta-fructan 6-levanbiohydrolase activity"/>
    <property type="evidence" value="ECO:0007669"/>
    <property type="project" value="UniProtKB-EC"/>
</dbReference>
<accession>A0A0H3J1B7</accession>
<dbReference type="SUPFAM" id="SSF75005">
    <property type="entry name" value="Arabinanase/levansucrase/invertase"/>
    <property type="match status" value="1"/>
</dbReference>
<dbReference type="Proteomes" id="UP000030905">
    <property type="component" value="Chromosome"/>
</dbReference>
<name>A0A0H3J1B7_CLOPA</name>
<evidence type="ECO:0000256" key="3">
    <source>
        <dbReference type="ARBA" id="ARBA00023295"/>
    </source>
</evidence>
<dbReference type="EC" id="3.2.1.64" evidence="7 8"/>
<dbReference type="PANTHER" id="PTHR42800:SF1">
    <property type="entry name" value="EXOINULINASE INUD (AFU_ORTHOLOGUE AFUA_5G00480)"/>
    <property type="match status" value="1"/>
</dbReference>
<evidence type="ECO:0000259" key="6">
    <source>
        <dbReference type="Pfam" id="PF08244"/>
    </source>
</evidence>
<evidence type="ECO:0000313" key="8">
    <source>
        <dbReference type="EMBL" id="KRU13488.1"/>
    </source>
</evidence>
<dbReference type="InterPro" id="IPR013148">
    <property type="entry name" value="Glyco_hydro_32_N"/>
</dbReference>
<feature type="domain" description="Glycosyl hydrolase family 32 C-terminal" evidence="6">
    <location>
        <begin position="371"/>
        <end position="510"/>
    </location>
</feature>
<dbReference type="GeneID" id="93072653"/>
<dbReference type="InterPro" id="IPR001362">
    <property type="entry name" value="Glyco_hydro_32"/>
</dbReference>
<dbReference type="GO" id="GO:0005987">
    <property type="term" value="P:sucrose catabolic process"/>
    <property type="evidence" value="ECO:0007669"/>
    <property type="project" value="TreeGrafter"/>
</dbReference>
<dbReference type="EMBL" id="JPGY02000001">
    <property type="protein sequence ID" value="KRU13488.1"/>
    <property type="molecule type" value="Genomic_DNA"/>
</dbReference>
<dbReference type="PANTHER" id="PTHR42800">
    <property type="entry name" value="EXOINULINASE INUD (AFU_ORTHOLOGUE AFUA_5G00480)"/>
    <property type="match status" value="1"/>
</dbReference>
<dbReference type="InterPro" id="IPR013189">
    <property type="entry name" value="Glyco_hydro_32_C"/>
</dbReference>
<dbReference type="GO" id="GO:0004575">
    <property type="term" value="F:sucrose alpha-glucosidase activity"/>
    <property type="evidence" value="ECO:0007669"/>
    <property type="project" value="TreeGrafter"/>
</dbReference>
<dbReference type="InterPro" id="IPR023296">
    <property type="entry name" value="Glyco_hydro_beta-prop_sf"/>
</dbReference>
<dbReference type="CDD" id="cd18622">
    <property type="entry name" value="GH32_Inu-like"/>
    <property type="match status" value="1"/>
</dbReference>
<dbReference type="EMBL" id="CP009268">
    <property type="protein sequence ID" value="AJA50500.1"/>
    <property type="molecule type" value="Genomic_DNA"/>
</dbReference>
<evidence type="ECO:0000259" key="5">
    <source>
        <dbReference type="Pfam" id="PF00251"/>
    </source>
</evidence>
<dbReference type="SUPFAM" id="SSF49899">
    <property type="entry name" value="Concanavalin A-like lectins/glucanases"/>
    <property type="match status" value="1"/>
</dbReference>
<gene>
    <name evidence="7" type="primary">levB2</name>
    <name evidence="7" type="ORF">CLPA_c04120</name>
    <name evidence="8" type="ORF">CP6013_02736</name>
</gene>
<dbReference type="eggNOG" id="COG1621">
    <property type="taxonomic scope" value="Bacteria"/>
</dbReference>
<dbReference type="GO" id="GO:0005737">
    <property type="term" value="C:cytoplasm"/>
    <property type="evidence" value="ECO:0007669"/>
    <property type="project" value="TreeGrafter"/>
</dbReference>
<evidence type="ECO:0000256" key="2">
    <source>
        <dbReference type="ARBA" id="ARBA00022801"/>
    </source>
</evidence>
<dbReference type="Gene3D" id="2.60.120.560">
    <property type="entry name" value="Exo-inulinase, domain 1"/>
    <property type="match status" value="1"/>
</dbReference>
<keyword evidence="3 4" id="KW-0326">Glycosidase</keyword>
<dbReference type="KEGG" id="cpat:CLPA_c04120"/>
<reference evidence="8 9" key="3">
    <citation type="journal article" name="Genome Announc.">
        <title>Improved Draft Genome Sequence of Clostridium pasteurianum Strain ATCC 6013 (DSM 525) Using a Hybrid Next-Generation Sequencing Approach.</title>
        <authorList>
            <person name="Pyne M.E."/>
            <person name="Utturkar S."/>
            <person name="Brown S.D."/>
            <person name="Moo-Young M."/>
            <person name="Chung D.A."/>
            <person name="Chou C.P."/>
        </authorList>
    </citation>
    <scope>NUCLEOTIDE SEQUENCE [LARGE SCALE GENOMIC DNA]</scope>
    <source>
        <strain evidence="8 9">ATCC 6013</strain>
    </source>
</reference>
<dbReference type="Pfam" id="PF08244">
    <property type="entry name" value="Glyco_hydro_32C"/>
    <property type="match status" value="1"/>
</dbReference>
<evidence type="ECO:0000313" key="10">
    <source>
        <dbReference type="Proteomes" id="UP000030905"/>
    </source>
</evidence>
<dbReference type="InterPro" id="IPR013320">
    <property type="entry name" value="ConA-like_dom_sf"/>
</dbReference>
<evidence type="ECO:0000256" key="1">
    <source>
        <dbReference type="ARBA" id="ARBA00009902"/>
    </source>
</evidence>
<evidence type="ECO:0000313" key="7">
    <source>
        <dbReference type="EMBL" id="AJA50500.1"/>
    </source>
</evidence>
<evidence type="ECO:0000313" key="9">
    <source>
        <dbReference type="Proteomes" id="UP000028042"/>
    </source>
</evidence>
<comment type="similarity">
    <text evidence="1 4">Belongs to the glycosyl hydrolase 32 family.</text>
</comment>
<reference evidence="8" key="2">
    <citation type="submission" date="2015-10" db="EMBL/GenBank/DDBJ databases">
        <title>Improved Draft Genome Sequence of Clostridium pasteurianum Strain ATCC 6013 (DSM 525) Using a Hybrid Next-Generation Sequencing Approach.</title>
        <authorList>
            <person name="Pyne M.E."/>
            <person name="Utturkar S.M."/>
            <person name="Brown S.D."/>
            <person name="Moo-Young M."/>
            <person name="Chung D.A."/>
            <person name="Chou P.C."/>
        </authorList>
    </citation>
    <scope>NUCLEOTIDE SEQUENCE</scope>
    <source>
        <strain evidence="8">ATCC 6013</strain>
    </source>
</reference>
<sequence length="519" mass="58916">MERKVKKNIQLINLIITYLLLPILVAFLLCTAESRGVYAATEADPYRPLYHVTPQSGWMGDVQRPLYINGTHQLYYLNNLDYSWGGNGTAWAHADSTDLVNWNRKPIAIQKYQTPYGDPWTGSLVVDKNNTAGFGTNAVIALVTMPYEHQSTHLWYSTDDGNSFQYYGIVQHNPTGSSDFRDPKVVWNEDTGKWVMTLAENNKIGFYTSSNLKSWQYVSSFIRQDIGIIECPDLFQINVDGNSNNKKWVLAMGGNGFNYGLTTGTCYFVGNFDGEVFTKDPGSDLNWLEEGADSYTGVTWDAPYTDGNYRYFISWMNNWNYAFQLPWQNYSGNTSIVREIRLNTTSNGLKLQQVPVWNLLSNFNEVMNVENQTVYNNQQNILDNYKGLSYSIETQIDVSDLTNGKFGFSVRNGLNEHTDITYDKSINQLSFDRSNSGIVVNVNESINLQRITVNPVNGKIKLTILVDVSTVEIFVNDGQHTLSNIIFPSLTSDGVRLWTDGHVHLDYLKIRNNNNNMIN</sequence>
<organism evidence="7 10">
    <name type="scientific">Clostridium pasteurianum DSM 525 = ATCC 6013</name>
    <dbReference type="NCBI Taxonomy" id="1262449"/>
    <lineage>
        <taxon>Bacteria</taxon>
        <taxon>Bacillati</taxon>
        <taxon>Bacillota</taxon>
        <taxon>Clostridia</taxon>
        <taxon>Eubacteriales</taxon>
        <taxon>Clostridiaceae</taxon>
        <taxon>Clostridium</taxon>
    </lineage>
</organism>